<organism evidence="1 2">
    <name type="scientific">Candidatus Thiomargarita nelsonii</name>
    <dbReference type="NCBI Taxonomy" id="1003181"/>
    <lineage>
        <taxon>Bacteria</taxon>
        <taxon>Pseudomonadati</taxon>
        <taxon>Pseudomonadota</taxon>
        <taxon>Gammaproteobacteria</taxon>
        <taxon>Thiotrichales</taxon>
        <taxon>Thiotrichaceae</taxon>
        <taxon>Thiomargarita</taxon>
    </lineage>
</organism>
<reference evidence="1 2" key="1">
    <citation type="submission" date="2016-05" db="EMBL/GenBank/DDBJ databases">
        <title>Single-cell genome of chain-forming Candidatus Thiomargarita nelsonii and comparison to other large sulfur-oxidizing bacteria.</title>
        <authorList>
            <person name="Winkel M."/>
            <person name="Salman V."/>
            <person name="Woyke T."/>
            <person name="Schulz-Vogt H."/>
            <person name="Richter M."/>
            <person name="Flood B."/>
            <person name="Bailey J."/>
            <person name="Amann R."/>
            <person name="Mussmann M."/>
        </authorList>
    </citation>
    <scope>NUCLEOTIDE SEQUENCE [LARGE SCALE GENOMIC DNA]</scope>
    <source>
        <strain evidence="1 2">THI036</strain>
    </source>
</reference>
<keyword evidence="2" id="KW-1185">Reference proteome</keyword>
<gene>
    <name evidence="1" type="ORF">THIOM_005342</name>
</gene>
<dbReference type="Proteomes" id="UP000076962">
    <property type="component" value="Unassembled WGS sequence"/>
</dbReference>
<proteinExistence type="predicted"/>
<dbReference type="AlphaFoldDB" id="A0A0A6P0J1"/>
<name>A0A0A6P0J1_9GAMM</name>
<accession>A0A0A6P0J1</accession>
<comment type="caution">
    <text evidence="1">The sequence shown here is derived from an EMBL/GenBank/DDBJ whole genome shotgun (WGS) entry which is preliminary data.</text>
</comment>
<sequence length="208" mass="24508">MDYRPNNAPLGNPRDYSAKRGKTFIAEKKCWGSLLVEYKTSYTEFFVLYDFPNPRRQYEVLTGQIEKVGYQTFDKSGHEKERGNYLNDNDLGYDQIVNDQDWLRQNPDSTDPPPQVAVKRFKKIQYKPFLTLPIELFYTNGRQSVTAQFTPPEPDFMDIPLDELPKITVYEKRVRERLRGGAYVEHIEEFTSVDVMGRVKKEMMEKRL</sequence>
<dbReference type="EMBL" id="LUTY01002970">
    <property type="protein sequence ID" value="OAD19043.1"/>
    <property type="molecule type" value="Genomic_DNA"/>
</dbReference>
<protein>
    <submittedName>
        <fullName evidence="1">Uncharacterized protein</fullName>
    </submittedName>
</protein>
<evidence type="ECO:0000313" key="2">
    <source>
        <dbReference type="Proteomes" id="UP000076962"/>
    </source>
</evidence>
<evidence type="ECO:0000313" key="1">
    <source>
        <dbReference type="EMBL" id="OAD19043.1"/>
    </source>
</evidence>